<dbReference type="KEGG" id="mng:MNEG_12295"/>
<protein>
    <submittedName>
        <fullName evidence="1">Uncharacterized protein</fullName>
    </submittedName>
</protein>
<dbReference type="PANTHER" id="PTHR43506">
    <property type="entry name" value="BIOTIN/LIPOATE A/B PROTEIN LIGASE FAMILY"/>
    <property type="match status" value="1"/>
</dbReference>
<dbReference type="RefSeq" id="XP_013894685.1">
    <property type="nucleotide sequence ID" value="XM_014039231.1"/>
</dbReference>
<dbReference type="AlphaFoldDB" id="A0A0D2MLH7"/>
<keyword evidence="2" id="KW-1185">Reference proteome</keyword>
<evidence type="ECO:0000313" key="2">
    <source>
        <dbReference type="Proteomes" id="UP000054498"/>
    </source>
</evidence>
<dbReference type="InterPro" id="IPR053264">
    <property type="entry name" value="Lipoate-ligase_2_inactive"/>
</dbReference>
<proteinExistence type="predicted"/>
<dbReference type="STRING" id="145388.A0A0D2MLH7"/>
<reference evidence="1 2" key="1">
    <citation type="journal article" date="2013" name="BMC Genomics">
        <title>Reconstruction of the lipid metabolism for the microalga Monoraphidium neglectum from its genome sequence reveals characteristics suitable for biofuel production.</title>
        <authorList>
            <person name="Bogen C."/>
            <person name="Al-Dilaimi A."/>
            <person name="Albersmeier A."/>
            <person name="Wichmann J."/>
            <person name="Grundmann M."/>
            <person name="Rupp O."/>
            <person name="Lauersen K.J."/>
            <person name="Blifernez-Klassen O."/>
            <person name="Kalinowski J."/>
            <person name="Goesmann A."/>
            <person name="Mussgnug J.H."/>
            <person name="Kruse O."/>
        </authorList>
    </citation>
    <scope>NUCLEOTIDE SEQUENCE [LARGE SCALE GENOMIC DNA]</scope>
    <source>
        <strain evidence="1 2">SAG 48.87</strain>
    </source>
</reference>
<dbReference type="PANTHER" id="PTHR43506:SF1">
    <property type="entry name" value="BPL_LPL CATALYTIC DOMAIN-CONTAINING PROTEIN"/>
    <property type="match status" value="1"/>
</dbReference>
<name>A0A0D2MLH7_9CHLO</name>
<gene>
    <name evidence="1" type="ORF">MNEG_12295</name>
</gene>
<dbReference type="OrthoDB" id="201621at2759"/>
<organism evidence="1 2">
    <name type="scientific">Monoraphidium neglectum</name>
    <dbReference type="NCBI Taxonomy" id="145388"/>
    <lineage>
        <taxon>Eukaryota</taxon>
        <taxon>Viridiplantae</taxon>
        <taxon>Chlorophyta</taxon>
        <taxon>core chlorophytes</taxon>
        <taxon>Chlorophyceae</taxon>
        <taxon>CS clade</taxon>
        <taxon>Sphaeropleales</taxon>
        <taxon>Selenastraceae</taxon>
        <taxon>Monoraphidium</taxon>
    </lineage>
</organism>
<dbReference type="EMBL" id="KK103390">
    <property type="protein sequence ID" value="KIY95665.1"/>
    <property type="molecule type" value="Genomic_DNA"/>
</dbReference>
<sequence>MALLTNPAKQPEYRQRRDHRDFLLRLKDLLPSRGQLLEDVEAAVAGEGLRLEDSSWEEAAAALGGEYLRQNRIVDVAAALAQQREEERGAEAAAAAAAAAVGG</sequence>
<accession>A0A0D2MLH7</accession>
<dbReference type="GeneID" id="25729643"/>
<dbReference type="Proteomes" id="UP000054498">
    <property type="component" value="Unassembled WGS sequence"/>
</dbReference>
<evidence type="ECO:0000313" key="1">
    <source>
        <dbReference type="EMBL" id="KIY95665.1"/>
    </source>
</evidence>